<gene>
    <name evidence="1" type="ORF">GTA08_BOTSDO14191</name>
</gene>
<keyword evidence="2" id="KW-1185">Reference proteome</keyword>
<dbReference type="InterPro" id="IPR029032">
    <property type="entry name" value="AhpD-like"/>
</dbReference>
<comment type="caution">
    <text evidence="1">The sequence shown here is derived from an EMBL/GenBank/DDBJ whole genome shotgun (WGS) entry which is preliminary data.</text>
</comment>
<evidence type="ECO:0000313" key="1">
    <source>
        <dbReference type="EMBL" id="KAF4304866.1"/>
    </source>
</evidence>
<dbReference type="OrthoDB" id="2135488at2759"/>
<dbReference type="PANTHER" id="PTHR34846">
    <property type="entry name" value="4-CARBOXYMUCONOLACTONE DECARBOXYLASE FAMILY PROTEIN (AFU_ORTHOLOGUE AFUA_6G11590)"/>
    <property type="match status" value="1"/>
</dbReference>
<dbReference type="AlphaFoldDB" id="A0A8H4IP56"/>
<evidence type="ECO:0000313" key="2">
    <source>
        <dbReference type="Proteomes" id="UP000572817"/>
    </source>
</evidence>
<dbReference type="SUPFAM" id="SSF69118">
    <property type="entry name" value="AhpD-like"/>
    <property type="match status" value="1"/>
</dbReference>
<dbReference type="Gene3D" id="1.20.1290.10">
    <property type="entry name" value="AhpD-like"/>
    <property type="match status" value="1"/>
</dbReference>
<sequence length="236" mass="26191">MRLPYVPNPPQFENEADQAIVERVQKRRGERGLMELDLALLNAPPVADGWVSMPQSANSALASFLHLQQPPKLWNCPNTKRELGTRSSAQYVQARASLPRFARPQYVALPSLTTPGTSGKDHAPILRAAGDVDEQDVQYIAKKRPNTKRPSHGATATEENLRPSRMTEKHLAVLEYTDVMTLDVSVPDEIFQRLRASFTEREVVEITATVGAYNCVSRFLVALDVGEKNGDTSPDQ</sequence>
<dbReference type="EMBL" id="WWBZ02000041">
    <property type="protein sequence ID" value="KAF4304866.1"/>
    <property type="molecule type" value="Genomic_DNA"/>
</dbReference>
<proteinExistence type="predicted"/>
<protein>
    <submittedName>
        <fullName evidence="1">Carboxymuconolactone decarboxylase</fullName>
    </submittedName>
</protein>
<name>A0A8H4IP56_9PEZI</name>
<accession>A0A8H4IP56</accession>
<dbReference type="PANTHER" id="PTHR34846:SF9">
    <property type="entry name" value="4-CARBOXYMUCONOLACTONE DECARBOXYLASE FAMILY PROTEIN (AFU_ORTHOLOGUE AFUA_1G03690)"/>
    <property type="match status" value="1"/>
</dbReference>
<organism evidence="1 2">
    <name type="scientific">Botryosphaeria dothidea</name>
    <dbReference type="NCBI Taxonomy" id="55169"/>
    <lineage>
        <taxon>Eukaryota</taxon>
        <taxon>Fungi</taxon>
        <taxon>Dikarya</taxon>
        <taxon>Ascomycota</taxon>
        <taxon>Pezizomycotina</taxon>
        <taxon>Dothideomycetes</taxon>
        <taxon>Dothideomycetes incertae sedis</taxon>
        <taxon>Botryosphaeriales</taxon>
        <taxon>Botryosphaeriaceae</taxon>
        <taxon>Botryosphaeria</taxon>
    </lineage>
</organism>
<reference evidence="1" key="1">
    <citation type="submission" date="2020-04" db="EMBL/GenBank/DDBJ databases">
        <title>Genome Assembly and Annotation of Botryosphaeria dothidea sdau 11-99, a Latent Pathogen of Apple Fruit Ring Rot in China.</title>
        <authorList>
            <person name="Yu C."/>
            <person name="Diao Y."/>
            <person name="Lu Q."/>
            <person name="Zhao J."/>
            <person name="Cui S."/>
            <person name="Peng C."/>
            <person name="He B."/>
            <person name="Liu H."/>
        </authorList>
    </citation>
    <scope>NUCLEOTIDE SEQUENCE [LARGE SCALE GENOMIC DNA]</scope>
    <source>
        <strain evidence="1">Sdau11-99</strain>
    </source>
</reference>
<dbReference type="Proteomes" id="UP000572817">
    <property type="component" value="Unassembled WGS sequence"/>
</dbReference>